<accession>A0ABW8RHE7</accession>
<sequence length="139" mass="16434">MSGPSLRKKHVHHSIHDGIFTEARDLTNVLKEQVREKKTENRNEVCDALIEHWETRTLAHAQSEEEGFFVEKLKEQPDLQHTIIKLKRDHQILELIVRSIKEKKEDKGVTEEILPYFDALLVVFELHNHEEETSLFEME</sequence>
<comment type="caution">
    <text evidence="1">The sequence shown here is derived from an EMBL/GenBank/DDBJ whole genome shotgun (WGS) entry which is preliminary data.</text>
</comment>
<evidence type="ECO:0000313" key="2">
    <source>
        <dbReference type="Proteomes" id="UP001623041"/>
    </source>
</evidence>
<gene>
    <name evidence="1" type="ORF">ACJEBI_15635</name>
</gene>
<proteinExistence type="predicted"/>
<protein>
    <submittedName>
        <fullName evidence="1">Hemerythrin domain-containing protein</fullName>
    </submittedName>
</protein>
<organism evidence="1 2">
    <name type="scientific">Bacillus salipaludis</name>
    <dbReference type="NCBI Taxonomy" id="2547811"/>
    <lineage>
        <taxon>Bacteria</taxon>
        <taxon>Bacillati</taxon>
        <taxon>Bacillota</taxon>
        <taxon>Bacilli</taxon>
        <taxon>Bacillales</taxon>
        <taxon>Bacillaceae</taxon>
        <taxon>Bacillus</taxon>
    </lineage>
</organism>
<reference evidence="1 2" key="1">
    <citation type="submission" date="2024-11" db="EMBL/GenBank/DDBJ databases">
        <authorList>
            <person name="Lucas J.A."/>
        </authorList>
    </citation>
    <scope>NUCLEOTIDE SEQUENCE [LARGE SCALE GENOMIC DNA]</scope>
    <source>
        <strain evidence="1 2">Z 5.4</strain>
    </source>
</reference>
<keyword evidence="2" id="KW-1185">Reference proteome</keyword>
<evidence type="ECO:0000313" key="1">
    <source>
        <dbReference type="EMBL" id="MFK9092905.1"/>
    </source>
</evidence>
<dbReference type="RefSeq" id="WP_406581467.1">
    <property type="nucleotide sequence ID" value="NZ_JBJHQH010000011.1"/>
</dbReference>
<dbReference type="EMBL" id="JBJHQH010000011">
    <property type="protein sequence ID" value="MFK9092905.1"/>
    <property type="molecule type" value="Genomic_DNA"/>
</dbReference>
<dbReference type="Proteomes" id="UP001623041">
    <property type="component" value="Unassembled WGS sequence"/>
</dbReference>
<name>A0ABW8RHE7_9BACI</name>